<keyword evidence="4 11" id="KW-0812">Transmembrane</keyword>
<feature type="repeat" description="Solcar" evidence="11">
    <location>
        <begin position="263"/>
        <end position="353"/>
    </location>
</feature>
<keyword evidence="6" id="KW-0999">Mitochondrion inner membrane</keyword>
<dbReference type="Proteomes" id="UP000193411">
    <property type="component" value="Unassembled WGS sequence"/>
</dbReference>
<reference evidence="14 15" key="1">
    <citation type="submission" date="2016-07" db="EMBL/GenBank/DDBJ databases">
        <title>Pervasive Adenine N6-methylation of Active Genes in Fungi.</title>
        <authorList>
            <consortium name="DOE Joint Genome Institute"/>
            <person name="Mondo S.J."/>
            <person name="Dannebaum R.O."/>
            <person name="Kuo R.C."/>
            <person name="Labutti K."/>
            <person name="Haridas S."/>
            <person name="Kuo A."/>
            <person name="Salamov A."/>
            <person name="Ahrendt S.R."/>
            <person name="Lipzen A."/>
            <person name="Sullivan W."/>
            <person name="Andreopoulos W.B."/>
            <person name="Clum A."/>
            <person name="Lindquist E."/>
            <person name="Daum C."/>
            <person name="Ramamoorthy G.K."/>
            <person name="Gryganskyi A."/>
            <person name="Culley D."/>
            <person name="Magnuson J.K."/>
            <person name="James T.Y."/>
            <person name="O'Malley M.A."/>
            <person name="Stajich J.E."/>
            <person name="Spatafora J.W."/>
            <person name="Visel A."/>
            <person name="Grigoriev I.V."/>
        </authorList>
    </citation>
    <scope>NUCLEOTIDE SEQUENCE [LARGE SCALE GENOMIC DNA]</scope>
    <source>
        <strain evidence="14 15">PL171</strain>
    </source>
</reference>
<dbReference type="InterPro" id="IPR023395">
    <property type="entry name" value="MCP_dom_sf"/>
</dbReference>
<dbReference type="GO" id="GO:0005509">
    <property type="term" value="F:calcium ion binding"/>
    <property type="evidence" value="ECO:0007669"/>
    <property type="project" value="InterPro"/>
</dbReference>
<dbReference type="SUPFAM" id="SSF103506">
    <property type="entry name" value="Mitochondrial carrier"/>
    <property type="match status" value="1"/>
</dbReference>
<dbReference type="AlphaFoldDB" id="A0A1Y2HL36"/>
<organism evidence="14 15">
    <name type="scientific">Catenaria anguillulae PL171</name>
    <dbReference type="NCBI Taxonomy" id="765915"/>
    <lineage>
        <taxon>Eukaryota</taxon>
        <taxon>Fungi</taxon>
        <taxon>Fungi incertae sedis</taxon>
        <taxon>Blastocladiomycota</taxon>
        <taxon>Blastocladiomycetes</taxon>
        <taxon>Blastocladiales</taxon>
        <taxon>Catenariaceae</taxon>
        <taxon>Catenaria</taxon>
    </lineage>
</organism>
<comment type="similarity">
    <text evidence="2 12">Belongs to the mitochondrial carrier (TC 2.A.29) family.</text>
</comment>
<feature type="repeat" description="Solcar" evidence="11">
    <location>
        <begin position="38"/>
        <end position="137"/>
    </location>
</feature>
<evidence type="ECO:0000259" key="13">
    <source>
        <dbReference type="PROSITE" id="PS50222"/>
    </source>
</evidence>
<evidence type="ECO:0000256" key="5">
    <source>
        <dbReference type="ARBA" id="ARBA00022737"/>
    </source>
</evidence>
<name>A0A1Y2HL36_9FUNG</name>
<keyword evidence="3 12" id="KW-0813">Transport</keyword>
<evidence type="ECO:0000256" key="4">
    <source>
        <dbReference type="ARBA" id="ARBA00022692"/>
    </source>
</evidence>
<evidence type="ECO:0000256" key="10">
    <source>
        <dbReference type="ARBA" id="ARBA00023136"/>
    </source>
</evidence>
<evidence type="ECO:0000256" key="12">
    <source>
        <dbReference type="RuleBase" id="RU000488"/>
    </source>
</evidence>
<sequence>MLSAHPASAATAPQYQQPALPQLPLQWPPHDAQGTRKLHPASSFAISSIAPALAVLFTNPFDTAKVRLQLQGERLKLASAGTAPPPAVLYANSFDCMRKTLANEGIRGLQKGLSPAILREASKNLFRLGMYDHILGLLHPPGPAAGKEKSAHGQPPPWKLMTAGAICGAMGALACNPFELVKTRLQSSATGALSAVGHQHGYTGIWMGLRSIVKSDGLAGLYRGSGMSVARSIVGSGSNLAAFHVCKAWLMDSVEHGGCGWGDTVGTDMFAGMASGLASVICMNPVDVLRTRYYNQPYVNGKGQLYSSGIDLFHKVIKNEGWSALYKGFSSHFLRIGPHFCLTFMFLGVLRRGLISAHEYQDARTVFKALDADRDGILNRAEVGAAVKVAGLGAGVSEAVWSRYAAAPPASATGVPFAQFRELTWELRKEARAQALRSMYATRFAKKDADPVEVLSHFISVPVAQGGQPSSAQVEQRRAIAHIMLDFASPPSSSSSLAPALSSDSFVSSLLPVVESMGALPASEDDRWTAVVKAWQRKAVAIAESSASL</sequence>
<dbReference type="PROSITE" id="PS50222">
    <property type="entry name" value="EF_HAND_2"/>
    <property type="match status" value="1"/>
</dbReference>
<evidence type="ECO:0000313" key="14">
    <source>
        <dbReference type="EMBL" id="ORZ35308.1"/>
    </source>
</evidence>
<feature type="domain" description="EF-hand" evidence="13">
    <location>
        <begin position="358"/>
        <end position="393"/>
    </location>
</feature>
<evidence type="ECO:0000313" key="15">
    <source>
        <dbReference type="Proteomes" id="UP000193411"/>
    </source>
</evidence>
<accession>A0A1Y2HL36</accession>
<dbReference type="InterPro" id="IPR018108">
    <property type="entry name" value="MCP_transmembrane"/>
</dbReference>
<evidence type="ECO:0000256" key="6">
    <source>
        <dbReference type="ARBA" id="ARBA00022792"/>
    </source>
</evidence>
<evidence type="ECO:0000256" key="8">
    <source>
        <dbReference type="ARBA" id="ARBA00022989"/>
    </source>
</evidence>
<keyword evidence="5" id="KW-0677">Repeat</keyword>
<dbReference type="Gene3D" id="1.50.40.10">
    <property type="entry name" value="Mitochondrial carrier domain"/>
    <property type="match status" value="1"/>
</dbReference>
<evidence type="ECO:0000256" key="2">
    <source>
        <dbReference type="ARBA" id="ARBA00006375"/>
    </source>
</evidence>
<evidence type="ECO:0000256" key="9">
    <source>
        <dbReference type="ARBA" id="ARBA00023128"/>
    </source>
</evidence>
<dbReference type="InterPro" id="IPR002048">
    <property type="entry name" value="EF_hand_dom"/>
</dbReference>
<feature type="repeat" description="Solcar" evidence="11">
    <location>
        <begin position="155"/>
        <end position="249"/>
    </location>
</feature>
<evidence type="ECO:0000256" key="3">
    <source>
        <dbReference type="ARBA" id="ARBA00022448"/>
    </source>
</evidence>
<dbReference type="SUPFAM" id="SSF47473">
    <property type="entry name" value="EF-hand"/>
    <property type="match status" value="1"/>
</dbReference>
<dbReference type="OrthoDB" id="756301at2759"/>
<keyword evidence="7" id="KW-0106">Calcium</keyword>
<dbReference type="InterPro" id="IPR018247">
    <property type="entry name" value="EF_Hand_1_Ca_BS"/>
</dbReference>
<comment type="subcellular location">
    <subcellularLocation>
        <location evidence="1">Mitochondrion inner membrane</location>
        <topology evidence="1">Multi-pass membrane protein</topology>
    </subcellularLocation>
</comment>
<protein>
    <submittedName>
        <fullName evidence="14">Mitochondrial carrier domain-containing protein</fullName>
    </submittedName>
</protein>
<keyword evidence="10 11" id="KW-0472">Membrane</keyword>
<dbReference type="InterPro" id="IPR011992">
    <property type="entry name" value="EF-hand-dom_pair"/>
</dbReference>
<keyword evidence="15" id="KW-1185">Reference proteome</keyword>
<proteinExistence type="inferred from homology"/>
<dbReference type="PANTHER" id="PTHR45928:SF1">
    <property type="entry name" value="RE38146P"/>
    <property type="match status" value="1"/>
</dbReference>
<dbReference type="PROSITE" id="PS00018">
    <property type="entry name" value="EF_HAND_1"/>
    <property type="match status" value="1"/>
</dbReference>
<dbReference type="PANTHER" id="PTHR45928">
    <property type="entry name" value="RE38146P"/>
    <property type="match status" value="1"/>
</dbReference>
<dbReference type="EMBL" id="MCFL01000023">
    <property type="protein sequence ID" value="ORZ35308.1"/>
    <property type="molecule type" value="Genomic_DNA"/>
</dbReference>
<evidence type="ECO:0000256" key="11">
    <source>
        <dbReference type="PROSITE-ProRule" id="PRU00282"/>
    </source>
</evidence>
<dbReference type="InterPro" id="IPR051508">
    <property type="entry name" value="Mito_Carrier_Antiporter"/>
</dbReference>
<keyword evidence="8" id="KW-1133">Transmembrane helix</keyword>
<dbReference type="PROSITE" id="PS50920">
    <property type="entry name" value="SOLCAR"/>
    <property type="match status" value="3"/>
</dbReference>
<comment type="caution">
    <text evidence="14">The sequence shown here is derived from an EMBL/GenBank/DDBJ whole genome shotgun (WGS) entry which is preliminary data.</text>
</comment>
<dbReference type="Pfam" id="PF00153">
    <property type="entry name" value="Mito_carr"/>
    <property type="match status" value="3"/>
</dbReference>
<evidence type="ECO:0000256" key="1">
    <source>
        <dbReference type="ARBA" id="ARBA00004448"/>
    </source>
</evidence>
<evidence type="ECO:0000256" key="7">
    <source>
        <dbReference type="ARBA" id="ARBA00022837"/>
    </source>
</evidence>
<dbReference type="GO" id="GO:0005743">
    <property type="term" value="C:mitochondrial inner membrane"/>
    <property type="evidence" value="ECO:0007669"/>
    <property type="project" value="UniProtKB-SubCell"/>
</dbReference>
<gene>
    <name evidence="14" type="ORF">BCR44DRAFT_116656</name>
</gene>
<keyword evidence="9" id="KW-0496">Mitochondrion</keyword>